<evidence type="ECO:0000256" key="1">
    <source>
        <dbReference type="SAM" id="SignalP"/>
    </source>
</evidence>
<keyword evidence="4" id="KW-1185">Reference proteome</keyword>
<dbReference type="EMBL" id="JARAWC010000038">
    <property type="protein sequence ID" value="MDX2965202.1"/>
    <property type="molecule type" value="Genomic_DNA"/>
</dbReference>
<proteinExistence type="predicted"/>
<feature type="chain" id="PRO_5042949757" description="Secreted protein" evidence="1">
    <location>
        <begin position="26"/>
        <end position="135"/>
    </location>
</feature>
<evidence type="ECO:0000313" key="3">
    <source>
        <dbReference type="EMBL" id="MDX3023568.1"/>
    </source>
</evidence>
<dbReference type="RefSeq" id="WP_010351399.1">
    <property type="nucleotide sequence ID" value="NZ_BCMK01000085.1"/>
</dbReference>
<comment type="caution">
    <text evidence="2">The sequence shown here is derived from an EMBL/GenBank/DDBJ whole genome shotgun (WGS) entry which is preliminary data.</text>
</comment>
<gene>
    <name evidence="2" type="ORF">PV399_36580</name>
    <name evidence="3" type="ORF">PV666_37700</name>
</gene>
<dbReference type="GeneID" id="69805677"/>
<dbReference type="EMBL" id="JARAWP010000028">
    <property type="protein sequence ID" value="MDX3023568.1"/>
    <property type="molecule type" value="Genomic_DNA"/>
</dbReference>
<accession>A0AAP6BI89</accession>
<dbReference type="Proteomes" id="UP001272987">
    <property type="component" value="Unassembled WGS sequence"/>
</dbReference>
<keyword evidence="1" id="KW-0732">Signal</keyword>
<sequence length="135" mass="13994">MSRTSLALAAVAVFGLTGMSGSAQAADAGILSATGCAGNAGSTDGSGSVCLEIKGTKLHVDSFKLSKKSNNRAWTDRPIFEIGSTYGYYGTLENASRTETVTVGSAVNQSFANNTKACGWWEKYPGTKACVTIHN</sequence>
<evidence type="ECO:0008006" key="6">
    <source>
        <dbReference type="Google" id="ProtNLM"/>
    </source>
</evidence>
<name>A0AAP6BI89_9ACTN</name>
<dbReference type="AlphaFoldDB" id="A0AAP6BI89"/>
<organism evidence="2 5">
    <name type="scientific">Streptomyces acidiscabies</name>
    <dbReference type="NCBI Taxonomy" id="42234"/>
    <lineage>
        <taxon>Bacteria</taxon>
        <taxon>Bacillati</taxon>
        <taxon>Actinomycetota</taxon>
        <taxon>Actinomycetes</taxon>
        <taxon>Kitasatosporales</taxon>
        <taxon>Streptomycetaceae</taxon>
        <taxon>Streptomyces</taxon>
    </lineage>
</organism>
<dbReference type="Proteomes" id="UP001282288">
    <property type="component" value="Unassembled WGS sequence"/>
</dbReference>
<feature type="signal peptide" evidence="1">
    <location>
        <begin position="1"/>
        <end position="25"/>
    </location>
</feature>
<evidence type="ECO:0000313" key="5">
    <source>
        <dbReference type="Proteomes" id="UP001282288"/>
    </source>
</evidence>
<evidence type="ECO:0000313" key="4">
    <source>
        <dbReference type="Proteomes" id="UP001272987"/>
    </source>
</evidence>
<reference evidence="2 4" key="1">
    <citation type="journal article" date="2023" name="Microb. Genom.">
        <title>Mesoterricola silvestris gen. nov., sp. nov., Mesoterricola sediminis sp. nov., Geothrix oryzae sp. nov., Geothrix edaphica sp. nov., Geothrix rubra sp. nov., and Geothrix limicola sp. nov., six novel members of Acidobacteriota isolated from soils.</title>
        <authorList>
            <person name="Weisberg A.J."/>
            <person name="Pearce E."/>
            <person name="Kramer C.G."/>
            <person name="Chang J.H."/>
            <person name="Clarke C.R."/>
        </authorList>
    </citation>
    <scope>NUCLEOTIDE SEQUENCE</scope>
    <source>
        <strain evidence="3 4">NB05-1H</strain>
        <strain evidence="2">NRRL_B-16521</strain>
    </source>
</reference>
<evidence type="ECO:0000313" key="2">
    <source>
        <dbReference type="EMBL" id="MDX2965202.1"/>
    </source>
</evidence>
<protein>
    <recommendedName>
        <fullName evidence="6">Secreted protein</fullName>
    </recommendedName>
</protein>